<evidence type="ECO:0000259" key="3">
    <source>
        <dbReference type="Pfam" id="PF12813"/>
    </source>
</evidence>
<dbReference type="EMBL" id="MU839010">
    <property type="protein sequence ID" value="KAK1766765.1"/>
    <property type="molecule type" value="Genomic_DNA"/>
</dbReference>
<dbReference type="PANTHER" id="PTHR15665">
    <property type="entry name" value="ASTEROID PROTEIN"/>
    <property type="match status" value="1"/>
</dbReference>
<name>A0AAJ0BYQ9_9PEZI</name>
<comment type="similarity">
    <text evidence="1">Belongs to the asteroid family.</text>
</comment>
<accession>A0AAJ0BYQ9</accession>
<dbReference type="SUPFAM" id="SSF88723">
    <property type="entry name" value="PIN domain-like"/>
    <property type="match status" value="1"/>
</dbReference>
<dbReference type="PANTHER" id="PTHR15665:SF1">
    <property type="entry name" value="PROTEIN ASTEROID HOMOLOG 1"/>
    <property type="match status" value="1"/>
</dbReference>
<dbReference type="Gene3D" id="3.40.50.1010">
    <property type="entry name" value="5'-nuclease"/>
    <property type="match status" value="1"/>
</dbReference>
<dbReference type="InterPro" id="IPR029060">
    <property type="entry name" value="PIN-like_dom_sf"/>
</dbReference>
<evidence type="ECO:0000256" key="2">
    <source>
        <dbReference type="SAM" id="MobiDB-lite"/>
    </source>
</evidence>
<dbReference type="RefSeq" id="XP_060282978.1">
    <property type="nucleotide sequence ID" value="XM_060424651.1"/>
</dbReference>
<dbReference type="GeneID" id="85307838"/>
<gene>
    <name evidence="4" type="ORF">QBC33DRAFT_452538</name>
</gene>
<dbReference type="Pfam" id="PF12813">
    <property type="entry name" value="XPG_I_2"/>
    <property type="match status" value="1"/>
</dbReference>
<feature type="domain" description="Asteroid" evidence="3">
    <location>
        <begin position="143"/>
        <end position="395"/>
    </location>
</feature>
<dbReference type="InterPro" id="IPR026832">
    <property type="entry name" value="Asteroid"/>
</dbReference>
<evidence type="ECO:0000313" key="5">
    <source>
        <dbReference type="Proteomes" id="UP001244011"/>
    </source>
</evidence>
<keyword evidence="5" id="KW-1185">Reference proteome</keyword>
<dbReference type="AlphaFoldDB" id="A0AAJ0BYQ9"/>
<sequence>MGIPHLKRHLEPYATRIDLDNRAVVIDGPALAYHILFLCRRTASRNSPFELPSYRLLGETVISWLDELLACGVFVSTIIFDGYLPEAKTEERKQRLLRLSKGLGNYFASHPTGVPSGRTGRSQNVVLFPGPFALNSGGSLPIPAFLVPAVIEALKKSGSYGNLTRVVPGEADSFCALHVRSHGGVVLTSDSDLLVHDLGQNGSVAFFSDLELKVDSGDQVVVAAEYLPAHICTRLSIAPGKGIRALAFELSIPLSLTFEQSLERSKRGTSLGAHPMEYEKFIRQYLLPEVVEHEFLSPPALDLDPRISEHILEVIVLSSRPPRATSGDQSSEDGIEGASMYLPFLLDSPSRTSAWEASRSVRQAAYGLLQILMDRPIRKVIEFRRLQSPSGGTHLQLPQLSSLDSDCLDIIESISRIREITAQPDIQWVMFSVYQDISLSIAQGKTRPLSIQVLQMEAKGTLDTTSWEFVHFLAQVQGTLYSLRMLQQIMDFVFNQADQNMSKPFADLRSYLSKIPPLDEFPLLENFAPLLQHIHQAGCLSAFAAAFQFPDDVAAQMMRALHFEERKRQKATKKPQPVPNGRLSNNPFDLLRPG</sequence>
<evidence type="ECO:0000313" key="4">
    <source>
        <dbReference type="EMBL" id="KAK1766765.1"/>
    </source>
</evidence>
<proteinExistence type="inferred from homology"/>
<reference evidence="4" key="1">
    <citation type="submission" date="2023-06" db="EMBL/GenBank/DDBJ databases">
        <title>Genome-scale phylogeny and comparative genomics of the fungal order Sordariales.</title>
        <authorList>
            <consortium name="Lawrence Berkeley National Laboratory"/>
            <person name="Hensen N."/>
            <person name="Bonometti L."/>
            <person name="Westerberg I."/>
            <person name="Brannstrom I.O."/>
            <person name="Guillou S."/>
            <person name="Cros-Aarteil S."/>
            <person name="Calhoun S."/>
            <person name="Haridas S."/>
            <person name="Kuo A."/>
            <person name="Mondo S."/>
            <person name="Pangilinan J."/>
            <person name="Riley R."/>
            <person name="Labutti K."/>
            <person name="Andreopoulos B."/>
            <person name="Lipzen A."/>
            <person name="Chen C."/>
            <person name="Yanf M."/>
            <person name="Daum C."/>
            <person name="Ng V."/>
            <person name="Clum A."/>
            <person name="Steindorff A."/>
            <person name="Ohm R."/>
            <person name="Martin F."/>
            <person name="Silar P."/>
            <person name="Natvig D."/>
            <person name="Lalanne C."/>
            <person name="Gautier V."/>
            <person name="Ament-Velasquez S.L."/>
            <person name="Kruys A."/>
            <person name="Hutchinson M.I."/>
            <person name="Powell A.J."/>
            <person name="Barry K."/>
            <person name="Miller A.N."/>
            <person name="Grigoriev I.V."/>
            <person name="Debuchy R."/>
            <person name="Gladieux P."/>
            <person name="Thoren M.H."/>
            <person name="Johannesson H."/>
        </authorList>
    </citation>
    <scope>NUCLEOTIDE SEQUENCE</scope>
    <source>
        <strain evidence="4">8032-3</strain>
    </source>
</reference>
<dbReference type="InterPro" id="IPR039436">
    <property type="entry name" value="Asteroid_dom"/>
</dbReference>
<dbReference type="Proteomes" id="UP001244011">
    <property type="component" value="Unassembled WGS sequence"/>
</dbReference>
<evidence type="ECO:0000256" key="1">
    <source>
        <dbReference type="ARBA" id="ARBA00007398"/>
    </source>
</evidence>
<organism evidence="4 5">
    <name type="scientific">Phialemonium atrogriseum</name>
    <dbReference type="NCBI Taxonomy" id="1093897"/>
    <lineage>
        <taxon>Eukaryota</taxon>
        <taxon>Fungi</taxon>
        <taxon>Dikarya</taxon>
        <taxon>Ascomycota</taxon>
        <taxon>Pezizomycotina</taxon>
        <taxon>Sordariomycetes</taxon>
        <taxon>Sordariomycetidae</taxon>
        <taxon>Cephalothecales</taxon>
        <taxon>Cephalothecaceae</taxon>
        <taxon>Phialemonium</taxon>
    </lineage>
</organism>
<feature type="region of interest" description="Disordered" evidence="2">
    <location>
        <begin position="566"/>
        <end position="594"/>
    </location>
</feature>
<protein>
    <submittedName>
        <fullName evidence="4">XPG domain containing-domain-containing protein</fullName>
    </submittedName>
</protein>
<comment type="caution">
    <text evidence="4">The sequence shown here is derived from an EMBL/GenBank/DDBJ whole genome shotgun (WGS) entry which is preliminary data.</text>
</comment>